<name>A0A8R1HIL7_CAEJA</name>
<protein>
    <recommendedName>
        <fullName evidence="4">DUF19 domain-containing protein</fullName>
    </recommendedName>
</protein>
<keyword evidence="1" id="KW-0732">Signal</keyword>
<evidence type="ECO:0000313" key="3">
    <source>
        <dbReference type="Proteomes" id="UP000005237"/>
    </source>
</evidence>
<evidence type="ECO:0000256" key="1">
    <source>
        <dbReference type="SAM" id="SignalP"/>
    </source>
</evidence>
<keyword evidence="3" id="KW-1185">Reference proteome</keyword>
<proteinExistence type="predicted"/>
<dbReference type="AlphaFoldDB" id="A0A8R1HIL7"/>
<evidence type="ECO:0000313" key="2">
    <source>
        <dbReference type="EnsemblMetazoa" id="CJA00886.1"/>
    </source>
</evidence>
<organism evidence="2 3">
    <name type="scientific">Caenorhabditis japonica</name>
    <dbReference type="NCBI Taxonomy" id="281687"/>
    <lineage>
        <taxon>Eukaryota</taxon>
        <taxon>Metazoa</taxon>
        <taxon>Ecdysozoa</taxon>
        <taxon>Nematoda</taxon>
        <taxon>Chromadorea</taxon>
        <taxon>Rhabditida</taxon>
        <taxon>Rhabditina</taxon>
        <taxon>Rhabditomorpha</taxon>
        <taxon>Rhabditoidea</taxon>
        <taxon>Rhabditidae</taxon>
        <taxon>Peloderinae</taxon>
        <taxon>Caenorhabditis</taxon>
    </lineage>
</organism>
<sequence length="171" mass="19048">MLIRNVALLALLLGFLNAQACSPEQEKCSIALTDLTGLRNDRNQFSVDPPSSHCFACKQEDYACSPNQESGEVVVQQMCTQPASKQCKNNLSANKDHIHFNFLVETIEITNLRSILKCWCISEKRSFIGIARTAVLKNCGPTELASFSKYMKNWSDILGCAGFTDDDYRNA</sequence>
<accession>A0A8R1HIL7</accession>
<dbReference type="EnsemblMetazoa" id="CJA00886.1">
    <property type="protein sequence ID" value="CJA00886.1"/>
    <property type="gene ID" value="WBGene00120090"/>
</dbReference>
<reference evidence="2" key="2">
    <citation type="submission" date="2022-06" db="UniProtKB">
        <authorList>
            <consortium name="EnsemblMetazoa"/>
        </authorList>
    </citation>
    <scope>IDENTIFICATION</scope>
    <source>
        <strain evidence="2">DF5081</strain>
    </source>
</reference>
<evidence type="ECO:0008006" key="4">
    <source>
        <dbReference type="Google" id="ProtNLM"/>
    </source>
</evidence>
<feature type="chain" id="PRO_5035936439" description="DUF19 domain-containing protein" evidence="1">
    <location>
        <begin position="19"/>
        <end position="171"/>
    </location>
</feature>
<feature type="signal peptide" evidence="1">
    <location>
        <begin position="1"/>
        <end position="18"/>
    </location>
</feature>
<reference evidence="3" key="1">
    <citation type="submission" date="2010-08" db="EMBL/GenBank/DDBJ databases">
        <authorList>
            <consortium name="Caenorhabditis japonica Sequencing Consortium"/>
            <person name="Wilson R.K."/>
        </authorList>
    </citation>
    <scope>NUCLEOTIDE SEQUENCE [LARGE SCALE GENOMIC DNA]</scope>
    <source>
        <strain evidence="3">DF5081</strain>
    </source>
</reference>
<dbReference type="Proteomes" id="UP000005237">
    <property type="component" value="Unassembled WGS sequence"/>
</dbReference>